<sequence length="420" mass="47440">MKQVPVKHWGPRNRLAYSSKISELVPIIEGILAVVVIGCSCRRRRCFSRRSDAKSVVQQKDTYPTSLSMSDISEATNYIPELLRLLLNTVFVRKEKNSCSYSEVQKYERVADNVDHDTRTLDGSESFHGMSIIAVVTPKCDGTSVVKRVSVTAECVLQQDTSALRNSYRLVMNLLISSMKLYQRNPNTGKDPRDHPGQSSTMFLPMVDMNPRDMTCVNSTLHFVAEYGKLYGATPVLPFDRPLWFKTTIIAESAGEESHLHPMVLRLRGFHIPMSFLGSIEHLMRETGSQEFLEMIFAGNTVTHIFTGNAVARAIRGHLLVDSVLHTLLLSCLLGIKLSLSNDSVPLELETIGNLYDDLLSGEITLNDVESSLYLQDLQQKLETHKDILESKYCTAHLWLQYTEMIDIMRSFMRSERIGD</sequence>
<dbReference type="AlphaFoldDB" id="A0A0L8GRA9"/>
<dbReference type="PANTHER" id="PTHR46704">
    <property type="entry name" value="CXC DOMAIN-CONTAINING PROTEIN-RELATED"/>
    <property type="match status" value="1"/>
</dbReference>
<evidence type="ECO:0000313" key="1">
    <source>
        <dbReference type="EMBL" id="KOF79432.1"/>
    </source>
</evidence>
<name>A0A0L8GRA9_OCTBM</name>
<dbReference type="PANTHER" id="PTHR46704:SF1">
    <property type="entry name" value="TELOMERE LENGTH REGULATION PROTEIN TEL2 HOMOLOG"/>
    <property type="match status" value="1"/>
</dbReference>
<proteinExistence type="predicted"/>
<organism evidence="1">
    <name type="scientific">Octopus bimaculoides</name>
    <name type="common">California two-spotted octopus</name>
    <dbReference type="NCBI Taxonomy" id="37653"/>
    <lineage>
        <taxon>Eukaryota</taxon>
        <taxon>Metazoa</taxon>
        <taxon>Spiralia</taxon>
        <taxon>Lophotrochozoa</taxon>
        <taxon>Mollusca</taxon>
        <taxon>Cephalopoda</taxon>
        <taxon>Coleoidea</taxon>
        <taxon>Octopodiformes</taxon>
        <taxon>Octopoda</taxon>
        <taxon>Incirrata</taxon>
        <taxon>Octopodidae</taxon>
        <taxon>Octopus</taxon>
    </lineage>
</organism>
<reference evidence="1" key="1">
    <citation type="submission" date="2015-07" db="EMBL/GenBank/DDBJ databases">
        <title>MeaNS - Measles Nucleotide Surveillance Program.</title>
        <authorList>
            <person name="Tran T."/>
            <person name="Druce J."/>
        </authorList>
    </citation>
    <scope>NUCLEOTIDE SEQUENCE</scope>
    <source>
        <strain evidence="1">UCB-OBI-ISO-001</strain>
        <tissue evidence="1">Gonad</tissue>
    </source>
</reference>
<gene>
    <name evidence="1" type="ORF">OCBIM_22029532mg</name>
</gene>
<protein>
    <submittedName>
        <fullName evidence="1">Uncharacterized protein</fullName>
    </submittedName>
</protein>
<accession>A0A0L8GRA9</accession>
<dbReference type="EMBL" id="KQ420774">
    <property type="protein sequence ID" value="KOF79432.1"/>
    <property type="molecule type" value="Genomic_DNA"/>
</dbReference>